<protein>
    <submittedName>
        <fullName evidence="2">Uncharacterized protein</fullName>
    </submittedName>
</protein>
<feature type="region of interest" description="Disordered" evidence="1">
    <location>
        <begin position="1"/>
        <end position="22"/>
    </location>
</feature>
<evidence type="ECO:0000313" key="3">
    <source>
        <dbReference type="Proteomes" id="UP001575181"/>
    </source>
</evidence>
<feature type="region of interest" description="Disordered" evidence="1">
    <location>
        <begin position="89"/>
        <end position="121"/>
    </location>
</feature>
<sequence>MADDPRSAHPSGDGPAEREAGCGFQEATDLATRLARLGLETAATPLTWLPGPAREHLRHNAASALRGLAVGPRVLSGILEEVAREVQVPLEESHLGSRRRQEAPEEEPSAGDASRRADGED</sequence>
<reference evidence="2 3" key="1">
    <citation type="submission" date="2024-08" db="EMBL/GenBank/DDBJ databases">
        <title>Whole-genome sequencing of halo(alkali)philic microorganisms from hypersaline lakes.</title>
        <authorList>
            <person name="Sorokin D.Y."/>
            <person name="Merkel A.Y."/>
            <person name="Messina E."/>
            <person name="Yakimov M."/>
        </authorList>
    </citation>
    <scope>NUCLEOTIDE SEQUENCE [LARGE SCALE GENOMIC DNA]</scope>
    <source>
        <strain evidence="2 3">Cl-TMA</strain>
    </source>
</reference>
<evidence type="ECO:0000256" key="1">
    <source>
        <dbReference type="SAM" id="MobiDB-lite"/>
    </source>
</evidence>
<keyword evidence="3" id="KW-1185">Reference proteome</keyword>
<dbReference type="Proteomes" id="UP001575181">
    <property type="component" value="Unassembled WGS sequence"/>
</dbReference>
<dbReference type="EMBL" id="JBGUAW010000014">
    <property type="protein sequence ID" value="MFA9462416.1"/>
    <property type="molecule type" value="Genomic_DNA"/>
</dbReference>
<accession>A0ABV4U0U8</accession>
<organism evidence="2 3">
    <name type="scientific">Thiohalorhabdus methylotrophus</name>
    <dbReference type="NCBI Taxonomy" id="3242694"/>
    <lineage>
        <taxon>Bacteria</taxon>
        <taxon>Pseudomonadati</taxon>
        <taxon>Pseudomonadota</taxon>
        <taxon>Gammaproteobacteria</taxon>
        <taxon>Thiohalorhabdales</taxon>
        <taxon>Thiohalorhabdaceae</taxon>
        <taxon>Thiohalorhabdus</taxon>
    </lineage>
</organism>
<gene>
    <name evidence="2" type="ORF">ACERLL_16525</name>
</gene>
<feature type="compositionally biased region" description="Basic and acidic residues" evidence="1">
    <location>
        <begin position="91"/>
        <end position="103"/>
    </location>
</feature>
<name>A0ABV4U0U8_9GAMM</name>
<comment type="caution">
    <text evidence="2">The sequence shown here is derived from an EMBL/GenBank/DDBJ whole genome shotgun (WGS) entry which is preliminary data.</text>
</comment>
<proteinExistence type="predicted"/>
<dbReference type="RefSeq" id="WP_373657206.1">
    <property type="nucleotide sequence ID" value="NZ_JBGUAW010000014.1"/>
</dbReference>
<evidence type="ECO:0000313" key="2">
    <source>
        <dbReference type="EMBL" id="MFA9462416.1"/>
    </source>
</evidence>